<gene>
    <name evidence="2" type="ORF">OLC1_LOCUS12704</name>
</gene>
<dbReference type="PROSITE" id="PS50181">
    <property type="entry name" value="FBOX"/>
    <property type="match status" value="1"/>
</dbReference>
<name>A0AAV1D6S9_OLDCO</name>
<dbReference type="InterPro" id="IPR013187">
    <property type="entry name" value="F-box-assoc_dom_typ3"/>
</dbReference>
<keyword evidence="3" id="KW-1185">Reference proteome</keyword>
<dbReference type="EMBL" id="OX459121">
    <property type="protein sequence ID" value="CAI9103571.1"/>
    <property type="molecule type" value="Genomic_DNA"/>
</dbReference>
<dbReference type="PANTHER" id="PTHR31672">
    <property type="entry name" value="BNACNNG10540D PROTEIN"/>
    <property type="match status" value="1"/>
</dbReference>
<dbReference type="SMART" id="SM00256">
    <property type="entry name" value="FBOX"/>
    <property type="match status" value="1"/>
</dbReference>
<dbReference type="CDD" id="cd22157">
    <property type="entry name" value="F-box_AtFBW1-like"/>
    <property type="match status" value="1"/>
</dbReference>
<dbReference type="InterPro" id="IPR001810">
    <property type="entry name" value="F-box_dom"/>
</dbReference>
<accession>A0AAV1D6S9</accession>
<proteinExistence type="predicted"/>
<evidence type="ECO:0000259" key="1">
    <source>
        <dbReference type="PROSITE" id="PS50181"/>
    </source>
</evidence>
<feature type="domain" description="F-box" evidence="1">
    <location>
        <begin position="52"/>
        <end position="102"/>
    </location>
</feature>
<dbReference type="PANTHER" id="PTHR31672:SF13">
    <property type="entry name" value="F-BOX PROTEIN CPR30-LIKE"/>
    <property type="match status" value="1"/>
</dbReference>
<dbReference type="Proteomes" id="UP001161247">
    <property type="component" value="Chromosome 4"/>
</dbReference>
<protein>
    <submittedName>
        <fullName evidence="2">OLC1v1002082C1</fullName>
    </submittedName>
</protein>
<evidence type="ECO:0000313" key="3">
    <source>
        <dbReference type="Proteomes" id="UP001161247"/>
    </source>
</evidence>
<evidence type="ECO:0000313" key="2">
    <source>
        <dbReference type="EMBL" id="CAI9103571.1"/>
    </source>
</evidence>
<organism evidence="2 3">
    <name type="scientific">Oldenlandia corymbosa var. corymbosa</name>
    <dbReference type="NCBI Taxonomy" id="529605"/>
    <lineage>
        <taxon>Eukaryota</taxon>
        <taxon>Viridiplantae</taxon>
        <taxon>Streptophyta</taxon>
        <taxon>Embryophyta</taxon>
        <taxon>Tracheophyta</taxon>
        <taxon>Spermatophyta</taxon>
        <taxon>Magnoliopsida</taxon>
        <taxon>eudicotyledons</taxon>
        <taxon>Gunneridae</taxon>
        <taxon>Pentapetalae</taxon>
        <taxon>asterids</taxon>
        <taxon>lamiids</taxon>
        <taxon>Gentianales</taxon>
        <taxon>Rubiaceae</taxon>
        <taxon>Rubioideae</taxon>
        <taxon>Spermacoceae</taxon>
        <taxon>Hedyotis-Oldenlandia complex</taxon>
        <taxon>Oldenlandia</taxon>
    </lineage>
</organism>
<dbReference type="Pfam" id="PF08268">
    <property type="entry name" value="FBA_3"/>
    <property type="match status" value="1"/>
</dbReference>
<dbReference type="InterPro" id="IPR017451">
    <property type="entry name" value="F-box-assoc_interact_dom"/>
</dbReference>
<dbReference type="InterPro" id="IPR036047">
    <property type="entry name" value="F-box-like_dom_sf"/>
</dbReference>
<dbReference type="Pfam" id="PF12937">
    <property type="entry name" value="F-box-like"/>
    <property type="match status" value="1"/>
</dbReference>
<reference evidence="2" key="1">
    <citation type="submission" date="2023-03" db="EMBL/GenBank/DDBJ databases">
        <authorList>
            <person name="Julca I."/>
        </authorList>
    </citation>
    <scope>NUCLEOTIDE SEQUENCE</scope>
</reference>
<dbReference type="InterPro" id="IPR050796">
    <property type="entry name" value="SCF_F-box_component"/>
</dbReference>
<dbReference type="SUPFAM" id="SSF81383">
    <property type="entry name" value="F-box domain"/>
    <property type="match status" value="1"/>
</dbReference>
<dbReference type="NCBIfam" id="TIGR01640">
    <property type="entry name" value="F_box_assoc_1"/>
    <property type="match status" value="1"/>
</dbReference>
<dbReference type="AlphaFoldDB" id="A0AAV1D6S9"/>
<sequence>MYLVYFPFWGIISMLNTHKSDGVFADMPFRCLRWIWEILYVVIPAIEYSYPHETSVYLPDDVMINILSRLPAESLLACQKVCKQWRSLTSSPCFIRLFLQRVTPVIFMRVNFIRTSHGMLADGHETASFLFDHTTSGTLKIQKLKLKEDLMLPGDNYPLILSSCGGFLLFASPGRYYIVNPLTQEHAGFYRPEPGYLRGFFYHSSRNEFKILYALRVGNNYLHEHYIYTLGANNWRKIKAPHLPYSPPPGKSAPAICNGSLHWIVCQTSDWENDRPCLCNILVFKMDAEEFFLLPRPWETSWKKFGYQTMNLFALGDSLAFCNLNCTLGMIEVHILEDYASGFWVLKWTLDLRRAERPAVVDHPKLVSVKLLLIHNEELWLDCYERGVYVYHLERNTVRRLGGPPWSLFAAFGRGIVTHDCVPYVRSHLRLPESMFTQKLPL</sequence>
<dbReference type="Gene3D" id="1.20.1280.50">
    <property type="match status" value="1"/>
</dbReference>